<dbReference type="InterPro" id="IPR008991">
    <property type="entry name" value="Translation_prot_SH3-like_sf"/>
</dbReference>
<dbReference type="HAMAP" id="MF_00948">
    <property type="entry name" value="NusG"/>
    <property type="match status" value="1"/>
</dbReference>
<dbReference type="GO" id="GO:0006354">
    <property type="term" value="P:DNA-templated transcription elongation"/>
    <property type="evidence" value="ECO:0007669"/>
    <property type="project" value="UniProtKB-UniRule"/>
</dbReference>
<dbReference type="SUPFAM" id="SSF82679">
    <property type="entry name" value="N-utilization substance G protein NusG, N-terminal domain"/>
    <property type="match status" value="1"/>
</dbReference>
<comment type="function">
    <text evidence="5 7">Participates in transcription elongation, termination and antitermination.</text>
</comment>
<comment type="caution">
    <text evidence="9">The sequence shown here is derived from an EMBL/GenBank/DDBJ whole genome shotgun (WGS) entry which is preliminary data.</text>
</comment>
<dbReference type="InterPro" id="IPR006645">
    <property type="entry name" value="NGN-like_dom"/>
</dbReference>
<dbReference type="InterPro" id="IPR043425">
    <property type="entry name" value="NusG-like"/>
</dbReference>
<proteinExistence type="inferred from homology"/>
<dbReference type="CDD" id="cd06091">
    <property type="entry name" value="KOW_NusG"/>
    <property type="match status" value="1"/>
</dbReference>
<evidence type="ECO:0000259" key="8">
    <source>
        <dbReference type="SMART" id="SM00738"/>
    </source>
</evidence>
<dbReference type="InterPro" id="IPR014722">
    <property type="entry name" value="Rib_uL2_dom2"/>
</dbReference>
<dbReference type="FunFam" id="3.30.70.940:FF:000002">
    <property type="entry name" value="Transcription termination/antitermination protein NusG"/>
    <property type="match status" value="1"/>
</dbReference>
<dbReference type="AlphaFoldDB" id="A0A1H3AVB7"/>
<dbReference type="InterPro" id="IPR015869">
    <property type="entry name" value="Transcrpt_antiterm_NusG_bac_CS"/>
</dbReference>
<dbReference type="Gene3D" id="2.30.30.30">
    <property type="match status" value="1"/>
</dbReference>
<keyword evidence="2 5" id="KW-0889">Transcription antitermination</keyword>
<dbReference type="PANTHER" id="PTHR30265">
    <property type="entry name" value="RHO-INTERACTING TRANSCRIPTION TERMINATION FACTOR NUSG"/>
    <property type="match status" value="1"/>
</dbReference>
<evidence type="ECO:0000256" key="2">
    <source>
        <dbReference type="ARBA" id="ARBA00022814"/>
    </source>
</evidence>
<reference evidence="9 10" key="1">
    <citation type="submission" date="2016-10" db="EMBL/GenBank/DDBJ databases">
        <authorList>
            <person name="Varghese N."/>
            <person name="Submissions S."/>
        </authorList>
    </citation>
    <scope>NUCLEOTIDE SEQUENCE [LARGE SCALE GENOMIC DNA]</scope>
    <source>
        <strain evidence="9 10">WCC6</strain>
    </source>
</reference>
<protein>
    <recommendedName>
        <fullName evidence="5 6">Transcription termination/antitermination protein NusG</fullName>
    </recommendedName>
</protein>
<dbReference type="NCBIfam" id="TIGR00922">
    <property type="entry name" value="nusG"/>
    <property type="match status" value="1"/>
</dbReference>
<dbReference type="SMART" id="SM00738">
    <property type="entry name" value="NGN"/>
    <property type="match status" value="1"/>
</dbReference>
<dbReference type="PANTHER" id="PTHR30265:SF2">
    <property type="entry name" value="TRANSCRIPTION TERMINATION_ANTITERMINATION PROTEIN NUSG"/>
    <property type="match status" value="1"/>
</dbReference>
<dbReference type="GO" id="GO:0005829">
    <property type="term" value="C:cytosol"/>
    <property type="evidence" value="ECO:0007669"/>
    <property type="project" value="TreeGrafter"/>
</dbReference>
<keyword evidence="1 5" id="KW-0806">Transcription termination</keyword>
<name>A0A1H3AVB7_ACIFE</name>
<evidence type="ECO:0000256" key="5">
    <source>
        <dbReference type="HAMAP-Rule" id="MF_00948"/>
    </source>
</evidence>
<comment type="similarity">
    <text evidence="5 7">Belongs to the NusG family.</text>
</comment>
<dbReference type="EMBL" id="FNOP01000023">
    <property type="protein sequence ID" value="SDX33680.1"/>
    <property type="molecule type" value="Genomic_DNA"/>
</dbReference>
<dbReference type="InterPro" id="IPR036735">
    <property type="entry name" value="NGN_dom_sf"/>
</dbReference>
<gene>
    <name evidence="5" type="primary">nusG</name>
    <name evidence="9" type="ORF">SAMN05216495_12319</name>
</gene>
<dbReference type="CDD" id="cd09891">
    <property type="entry name" value="NGN_Bact_1"/>
    <property type="match status" value="1"/>
</dbReference>
<evidence type="ECO:0000256" key="6">
    <source>
        <dbReference type="NCBIfam" id="TIGR00922"/>
    </source>
</evidence>
<dbReference type="GO" id="GO:0006353">
    <property type="term" value="P:DNA-templated transcription termination"/>
    <property type="evidence" value="ECO:0007669"/>
    <property type="project" value="UniProtKB-UniRule"/>
</dbReference>
<dbReference type="Proteomes" id="UP000182379">
    <property type="component" value="Unassembled WGS sequence"/>
</dbReference>
<dbReference type="PROSITE" id="PS01014">
    <property type="entry name" value="NUSG"/>
    <property type="match status" value="1"/>
</dbReference>
<dbReference type="OMA" id="EWYVIHT"/>
<keyword evidence="4 5" id="KW-0804">Transcription</keyword>
<dbReference type="GeneID" id="78334012"/>
<feature type="domain" description="NusG-like N-terminal" evidence="8">
    <location>
        <begin position="4"/>
        <end position="112"/>
    </location>
</feature>
<evidence type="ECO:0000313" key="10">
    <source>
        <dbReference type="Proteomes" id="UP000182379"/>
    </source>
</evidence>
<organism evidence="9 10">
    <name type="scientific">Acidaminococcus fermentans</name>
    <dbReference type="NCBI Taxonomy" id="905"/>
    <lineage>
        <taxon>Bacteria</taxon>
        <taxon>Bacillati</taxon>
        <taxon>Bacillota</taxon>
        <taxon>Negativicutes</taxon>
        <taxon>Acidaminococcales</taxon>
        <taxon>Acidaminococcaceae</taxon>
        <taxon>Acidaminococcus</taxon>
    </lineage>
</organism>
<keyword evidence="3 5" id="KW-0805">Transcription regulation</keyword>
<evidence type="ECO:0000256" key="1">
    <source>
        <dbReference type="ARBA" id="ARBA00022472"/>
    </source>
</evidence>
<evidence type="ECO:0000256" key="4">
    <source>
        <dbReference type="ARBA" id="ARBA00023163"/>
    </source>
</evidence>
<evidence type="ECO:0000313" key="9">
    <source>
        <dbReference type="EMBL" id="SDX33680.1"/>
    </source>
</evidence>
<accession>A0A1H3AVB7</accession>
<dbReference type="GO" id="GO:0031564">
    <property type="term" value="P:transcription antitermination"/>
    <property type="evidence" value="ECO:0007669"/>
    <property type="project" value="UniProtKB-UniRule"/>
</dbReference>
<dbReference type="InterPro" id="IPR001062">
    <property type="entry name" value="Transcrpt_antiterm_NusG"/>
</dbReference>
<sequence>MENQKHWYVIHTYSGYENKVKMNLESKIHSLGMEEQIFQVLVPMQNEVDAKDDKQKVVARKVFPGYVLIEMIVDDRTWYAVRNTPGVTGFVGTGTKPIPLSDREVERILGAQPKEGDKAEAAGKAVEEPVVRMECPVGLNDTVRIKAPGFTDMVGTVAEINDEQQKIKVMVEMFGRETPIEVKFTQVEAIE</sequence>
<evidence type="ECO:0000256" key="3">
    <source>
        <dbReference type="ARBA" id="ARBA00023015"/>
    </source>
</evidence>
<dbReference type="SUPFAM" id="SSF50104">
    <property type="entry name" value="Translation proteins SH3-like domain"/>
    <property type="match status" value="1"/>
</dbReference>
<dbReference type="RefSeq" id="WP_012937655.1">
    <property type="nucleotide sequence ID" value="NZ_CALAKB010000013.1"/>
</dbReference>
<dbReference type="Gene3D" id="3.30.70.940">
    <property type="entry name" value="NusG, N-terminal domain"/>
    <property type="match status" value="1"/>
</dbReference>
<dbReference type="Pfam" id="PF02357">
    <property type="entry name" value="NusG"/>
    <property type="match status" value="1"/>
</dbReference>
<dbReference type="PRINTS" id="PR00338">
    <property type="entry name" value="NUSGTNSCPFCT"/>
</dbReference>
<evidence type="ECO:0000256" key="7">
    <source>
        <dbReference type="RuleBase" id="RU000538"/>
    </source>
</evidence>
<dbReference type="GO" id="GO:0032784">
    <property type="term" value="P:regulation of DNA-templated transcription elongation"/>
    <property type="evidence" value="ECO:0007669"/>
    <property type="project" value="InterPro"/>
</dbReference>
<dbReference type="InterPro" id="IPR047050">
    <property type="entry name" value="NGN"/>
</dbReference>